<feature type="chain" id="PRO_5047009980" evidence="2">
    <location>
        <begin position="21"/>
        <end position="302"/>
    </location>
</feature>
<keyword evidence="4" id="KW-1185">Reference proteome</keyword>
<name>A0ABQ9UA37_SAGOE</name>
<proteinExistence type="predicted"/>
<evidence type="ECO:0000313" key="3">
    <source>
        <dbReference type="EMBL" id="KAK2093503.1"/>
    </source>
</evidence>
<dbReference type="Proteomes" id="UP001266305">
    <property type="component" value="Unassembled WGS sequence"/>
</dbReference>
<sequence>MGGALAWTVLLPLQLPESDGRELSCAINRLLRGCGLEHGVQGHVPELQRPWPEPAQNQSLRASEVLLDLSGNRLRELPVTFFASLRKPQLLNVLQNPLSRVDWALAARCDVDPQDALASWHEVQRDNCSGLTPLLCWDTATRSQRNLSAFLVVSCAPAWPLRPSRWRGPAGACFSGLPSLAPCWPGDSGGGAWPEARTWTSPGLLRMGPSPVQACSHGKAAGTPTSPGDDLKNEATREQGAPSWKGPLSWVGAVFAQAHPSEDNDFYMNYEDFDLASQPVYCNLQSLGQAPVDDEEDVSPRC</sequence>
<keyword evidence="2" id="KW-0732">Signal</keyword>
<evidence type="ECO:0000313" key="4">
    <source>
        <dbReference type="Proteomes" id="UP001266305"/>
    </source>
</evidence>
<comment type="caution">
    <text evidence="3">The sequence shown here is derived from an EMBL/GenBank/DDBJ whole genome shotgun (WGS) entry which is preliminary data.</text>
</comment>
<dbReference type="PANTHER" id="PTHR20878">
    <property type="entry name" value="LEUCINE-RICH REPEAT CONTAINING PROTEIN 25"/>
    <property type="match status" value="1"/>
</dbReference>
<feature type="signal peptide" evidence="2">
    <location>
        <begin position="1"/>
        <end position="20"/>
    </location>
</feature>
<dbReference type="InterPro" id="IPR039243">
    <property type="entry name" value="LRRC25"/>
</dbReference>
<dbReference type="PANTHER" id="PTHR20878:SF0">
    <property type="entry name" value="LEUCINE-RICH REPEAT-CONTAINING PROTEIN 25"/>
    <property type="match status" value="1"/>
</dbReference>
<evidence type="ECO:0000256" key="2">
    <source>
        <dbReference type="SAM" id="SignalP"/>
    </source>
</evidence>
<protein>
    <submittedName>
        <fullName evidence="3">Uncharacterized protein</fullName>
    </submittedName>
</protein>
<feature type="region of interest" description="Disordered" evidence="1">
    <location>
        <begin position="212"/>
        <end position="244"/>
    </location>
</feature>
<organism evidence="3 4">
    <name type="scientific">Saguinus oedipus</name>
    <name type="common">Cotton-top tamarin</name>
    <name type="synonym">Oedipomidas oedipus</name>
    <dbReference type="NCBI Taxonomy" id="9490"/>
    <lineage>
        <taxon>Eukaryota</taxon>
        <taxon>Metazoa</taxon>
        <taxon>Chordata</taxon>
        <taxon>Craniata</taxon>
        <taxon>Vertebrata</taxon>
        <taxon>Euteleostomi</taxon>
        <taxon>Mammalia</taxon>
        <taxon>Eutheria</taxon>
        <taxon>Euarchontoglires</taxon>
        <taxon>Primates</taxon>
        <taxon>Haplorrhini</taxon>
        <taxon>Platyrrhini</taxon>
        <taxon>Cebidae</taxon>
        <taxon>Callitrichinae</taxon>
        <taxon>Saguinus</taxon>
    </lineage>
</organism>
<dbReference type="EMBL" id="JASSZA010000014">
    <property type="protein sequence ID" value="KAK2093503.1"/>
    <property type="molecule type" value="Genomic_DNA"/>
</dbReference>
<accession>A0ABQ9UA37</accession>
<gene>
    <name evidence="3" type="ORF">P7K49_027241</name>
</gene>
<evidence type="ECO:0000256" key="1">
    <source>
        <dbReference type="SAM" id="MobiDB-lite"/>
    </source>
</evidence>
<reference evidence="3 4" key="1">
    <citation type="submission" date="2023-05" db="EMBL/GenBank/DDBJ databases">
        <title>B98-5 Cell Line De Novo Hybrid Assembly: An Optical Mapping Approach.</title>
        <authorList>
            <person name="Kananen K."/>
            <person name="Auerbach J.A."/>
            <person name="Kautto E."/>
            <person name="Blachly J.S."/>
        </authorList>
    </citation>
    <scope>NUCLEOTIDE SEQUENCE [LARGE SCALE GENOMIC DNA]</scope>
    <source>
        <strain evidence="3">B95-8</strain>
        <tissue evidence="3">Cell line</tissue>
    </source>
</reference>